<dbReference type="EMBL" id="CABIKO010000216">
    <property type="protein sequence ID" value="VVA31444.1"/>
    <property type="molecule type" value="Genomic_DNA"/>
</dbReference>
<organism evidence="1 2">
    <name type="scientific">Prunus dulcis</name>
    <name type="common">Almond</name>
    <name type="synonym">Amygdalus dulcis</name>
    <dbReference type="NCBI Taxonomy" id="3755"/>
    <lineage>
        <taxon>Eukaryota</taxon>
        <taxon>Viridiplantae</taxon>
        <taxon>Streptophyta</taxon>
        <taxon>Embryophyta</taxon>
        <taxon>Tracheophyta</taxon>
        <taxon>Spermatophyta</taxon>
        <taxon>Magnoliopsida</taxon>
        <taxon>eudicotyledons</taxon>
        <taxon>Gunneridae</taxon>
        <taxon>Pentapetalae</taxon>
        <taxon>rosids</taxon>
        <taxon>fabids</taxon>
        <taxon>Rosales</taxon>
        <taxon>Rosaceae</taxon>
        <taxon>Amygdaloideae</taxon>
        <taxon>Amygdaleae</taxon>
        <taxon>Prunus</taxon>
    </lineage>
</organism>
<dbReference type="Proteomes" id="UP000327085">
    <property type="component" value="Chromosome 4"/>
</dbReference>
<name>A0A5E4FVE4_PRUDU</name>
<dbReference type="Gramene" id="VVA31444">
    <property type="protein sequence ID" value="VVA31444"/>
    <property type="gene ID" value="Prudul26B022571"/>
</dbReference>
<gene>
    <name evidence="1" type="ORF">ALMOND_2B022571</name>
</gene>
<evidence type="ECO:0000313" key="2">
    <source>
        <dbReference type="Proteomes" id="UP000327085"/>
    </source>
</evidence>
<sequence length="148" mass="16731">MFKFWALLFNIGGDPQSLHSGIRSVNLVPRMKRALRCSLHFVEMFSITVLATRFCQIRLLVAVMIFNDGEILPFNLVILMCCPSFKSDSEASNKTVASNKRAGRVVAFAFSTNCRYMGFNFKEMGGYKNCKGIDDREGRDKGARKKLD</sequence>
<dbReference type="AlphaFoldDB" id="A0A5E4FVE4"/>
<dbReference type="InParanoid" id="A0A5E4FVE4"/>
<protein>
    <submittedName>
        <fullName evidence="1">Uncharacterized protein</fullName>
    </submittedName>
</protein>
<proteinExistence type="predicted"/>
<reference evidence="2" key="1">
    <citation type="journal article" date="2020" name="Plant J.">
        <title>Transposons played a major role in the diversification between the closely related almond and peach genomes: results from the almond genome sequence.</title>
        <authorList>
            <person name="Alioto T."/>
            <person name="Alexiou K.G."/>
            <person name="Bardil A."/>
            <person name="Barteri F."/>
            <person name="Castanera R."/>
            <person name="Cruz F."/>
            <person name="Dhingra A."/>
            <person name="Duval H."/>
            <person name="Fernandez I Marti A."/>
            <person name="Frias L."/>
            <person name="Galan B."/>
            <person name="Garcia J.L."/>
            <person name="Howad W."/>
            <person name="Gomez-Garrido J."/>
            <person name="Gut M."/>
            <person name="Julca I."/>
            <person name="Morata J."/>
            <person name="Puigdomenech P."/>
            <person name="Ribeca P."/>
            <person name="Rubio Cabetas M.J."/>
            <person name="Vlasova A."/>
            <person name="Wirthensohn M."/>
            <person name="Garcia-Mas J."/>
            <person name="Gabaldon T."/>
            <person name="Casacuberta J.M."/>
            <person name="Arus P."/>
        </authorList>
    </citation>
    <scope>NUCLEOTIDE SEQUENCE [LARGE SCALE GENOMIC DNA]</scope>
    <source>
        <strain evidence="2">cv. Texas</strain>
    </source>
</reference>
<evidence type="ECO:0000313" key="1">
    <source>
        <dbReference type="EMBL" id="VVA31444.1"/>
    </source>
</evidence>
<accession>A0A5E4FVE4</accession>